<dbReference type="Proteomes" id="UP001357733">
    <property type="component" value="Unassembled WGS sequence"/>
</dbReference>
<organism evidence="16 17">
    <name type="scientific">Citroniella saccharovorans</name>
    <dbReference type="NCBI Taxonomy" id="2053367"/>
    <lineage>
        <taxon>Bacteria</taxon>
        <taxon>Bacillati</taxon>
        <taxon>Bacillota</taxon>
        <taxon>Tissierellia</taxon>
        <taxon>Tissierellales</taxon>
        <taxon>Peptoniphilaceae</taxon>
        <taxon>Citroniella</taxon>
    </lineage>
</organism>
<sequence>MQKAMLVILDGFGIGKDYEGNCISLADTSTFDMLVKNYPHTSIKASGLAVGLPDGQMGNSEVGHLNIGAGRVIYQDFTKINRDIETGEFFKKEKFLQAIEHAKRNGSKLHLMGLVSKGGVHSHMDHLFALLDLAKEKNFKNIVIHAFLDGRDVLPNSGANDIKELEEKINELGFAKLATISGRYYAMDRDRRYERTKMVYDLLTIGSDDFKEDPISTIKDSYDRGVFDEFVVPFASYNLNDYDYRICDKDSVIFFNFRPDRARQLSHAILDEDFDGFERTKIVKDLFFVCMTPYDPTLKNVQIAYPKETYKNTLGEYISKKGLKQLRIAETEKYAHVTFFFNGGVEKANEGEDRILINSPKVATYDLKPEMSAYEVTENVVKEMNKSKYELIILNFANTDMVGHTGSIPATIKAVETVMECLKNILKAADDNDYELLITADHGNAERLIDEQTGGPYTAHTTNPVPVIYYTKKKVKLRQGGALMDLAPTLLDIMGLESPIEFEGRSLIERKN</sequence>
<dbReference type="EC" id="5.4.2.12" evidence="9 10"/>
<comment type="similarity">
    <text evidence="4 9">Belongs to the BPG-independent phosphoglycerate mutase family.</text>
</comment>
<evidence type="ECO:0000313" key="17">
    <source>
        <dbReference type="Proteomes" id="UP001357733"/>
    </source>
</evidence>
<evidence type="ECO:0000256" key="2">
    <source>
        <dbReference type="ARBA" id="ARBA00002315"/>
    </source>
</evidence>
<evidence type="ECO:0000256" key="1">
    <source>
        <dbReference type="ARBA" id="ARBA00000370"/>
    </source>
</evidence>
<dbReference type="InterPro" id="IPR005995">
    <property type="entry name" value="Pgm_bpd_ind"/>
</dbReference>
<feature type="binding site" evidence="9 12">
    <location>
        <position position="121"/>
    </location>
    <ligand>
        <name>substrate</name>
    </ligand>
</feature>
<evidence type="ECO:0000256" key="4">
    <source>
        <dbReference type="ARBA" id="ARBA00008819"/>
    </source>
</evidence>
<feature type="binding site" evidence="9 13">
    <location>
        <position position="400"/>
    </location>
    <ligand>
        <name>Mn(2+)</name>
        <dbReference type="ChEBI" id="CHEBI:29035"/>
        <label>1</label>
    </ligand>
</feature>
<evidence type="ECO:0000256" key="10">
    <source>
        <dbReference type="NCBIfam" id="TIGR01307"/>
    </source>
</evidence>
<dbReference type="Pfam" id="PF01676">
    <property type="entry name" value="Metalloenzyme"/>
    <property type="match status" value="1"/>
</dbReference>
<feature type="binding site" evidence="9 12">
    <location>
        <begin position="258"/>
        <end position="261"/>
    </location>
    <ligand>
        <name>substrate</name>
    </ligand>
</feature>
<evidence type="ECO:0000256" key="5">
    <source>
        <dbReference type="ARBA" id="ARBA00022723"/>
    </source>
</evidence>
<dbReference type="InterPro" id="IPR011258">
    <property type="entry name" value="BPG-indep_PGM_N"/>
</dbReference>
<dbReference type="Gene3D" id="3.40.1450.10">
    <property type="entry name" value="BPG-independent phosphoglycerate mutase, domain B"/>
    <property type="match status" value="1"/>
</dbReference>
<evidence type="ECO:0000256" key="13">
    <source>
        <dbReference type="PIRSR" id="PIRSR001492-3"/>
    </source>
</evidence>
<keyword evidence="7 9" id="KW-0464">Manganese</keyword>
<evidence type="ECO:0000256" key="11">
    <source>
        <dbReference type="PIRSR" id="PIRSR001492-1"/>
    </source>
</evidence>
<keyword evidence="8 9" id="KW-0413">Isomerase</keyword>
<dbReference type="InterPro" id="IPR017850">
    <property type="entry name" value="Alkaline_phosphatase_core_sf"/>
</dbReference>
<evidence type="ECO:0000256" key="7">
    <source>
        <dbReference type="ARBA" id="ARBA00023211"/>
    </source>
</evidence>
<feature type="binding site" evidence="9 12">
    <location>
        <position position="183"/>
    </location>
    <ligand>
        <name>substrate</name>
    </ligand>
</feature>
<feature type="domain" description="BPG-independent PGAM N-terminal" evidence="15">
    <location>
        <begin position="80"/>
        <end position="295"/>
    </location>
</feature>
<dbReference type="FunFam" id="3.40.1450.10:FF:000002">
    <property type="entry name" value="2,3-bisphosphoglycerate-independent phosphoglycerate mutase"/>
    <property type="match status" value="1"/>
</dbReference>
<keyword evidence="6 9" id="KW-0324">Glycolysis</keyword>
<dbReference type="HAMAP" id="MF_01038">
    <property type="entry name" value="GpmI"/>
    <property type="match status" value="1"/>
</dbReference>
<dbReference type="Gene3D" id="3.40.720.10">
    <property type="entry name" value="Alkaline Phosphatase, subunit A"/>
    <property type="match status" value="1"/>
</dbReference>
<dbReference type="NCBIfam" id="TIGR01307">
    <property type="entry name" value="pgm_bpd_ind"/>
    <property type="match status" value="1"/>
</dbReference>
<reference evidence="16 17" key="1">
    <citation type="submission" date="2024-01" db="EMBL/GenBank/DDBJ databases">
        <title>Complete genome sequence of Citroniella saccharovorans strain M6.X9, isolated from human fecal sample.</title>
        <authorList>
            <person name="Cheng G."/>
            <person name="Westerholm M."/>
            <person name="Schnurer A."/>
        </authorList>
    </citation>
    <scope>NUCLEOTIDE SEQUENCE [LARGE SCALE GENOMIC DNA]</scope>
    <source>
        <strain evidence="16 17">DSM 29873</strain>
    </source>
</reference>
<feature type="binding site" evidence="9 12">
    <location>
        <position position="189"/>
    </location>
    <ligand>
        <name>substrate</name>
    </ligand>
</feature>
<evidence type="ECO:0000256" key="3">
    <source>
        <dbReference type="ARBA" id="ARBA00004798"/>
    </source>
</evidence>
<comment type="subunit">
    <text evidence="9">Monomer.</text>
</comment>
<dbReference type="GO" id="GO:0030145">
    <property type="term" value="F:manganese ion binding"/>
    <property type="evidence" value="ECO:0007669"/>
    <property type="project" value="UniProtKB-UniRule"/>
</dbReference>
<feature type="binding site" evidence="9 13">
    <location>
        <position position="404"/>
    </location>
    <ligand>
        <name>Mn(2+)</name>
        <dbReference type="ChEBI" id="CHEBI:29035"/>
        <label>1</label>
    </ligand>
</feature>
<feature type="domain" description="Metalloenzyme" evidence="14">
    <location>
        <begin position="3"/>
        <end position="497"/>
    </location>
</feature>
<dbReference type="SUPFAM" id="SSF64158">
    <property type="entry name" value="2,3-Bisphosphoglycerate-independent phosphoglycerate mutase, substrate-binding domain"/>
    <property type="match status" value="1"/>
</dbReference>
<accession>A0AAW9MY30</accession>
<feature type="binding site" evidence="9 12">
    <location>
        <position position="333"/>
    </location>
    <ligand>
        <name>substrate</name>
    </ligand>
</feature>
<dbReference type="AlphaFoldDB" id="A0AAW9MY30"/>
<evidence type="ECO:0000256" key="8">
    <source>
        <dbReference type="ARBA" id="ARBA00023235"/>
    </source>
</evidence>
<dbReference type="EMBL" id="JAYKOT010000003">
    <property type="protein sequence ID" value="MEB3429427.1"/>
    <property type="molecule type" value="Genomic_DNA"/>
</dbReference>
<proteinExistence type="inferred from homology"/>
<evidence type="ECO:0000256" key="6">
    <source>
        <dbReference type="ARBA" id="ARBA00023152"/>
    </source>
</evidence>
<dbReference type="CDD" id="cd16010">
    <property type="entry name" value="iPGM"/>
    <property type="match status" value="1"/>
</dbReference>
<feature type="binding site" evidence="9 13">
    <location>
        <position position="460"/>
    </location>
    <ligand>
        <name>Mn(2+)</name>
        <dbReference type="ChEBI" id="CHEBI:29035"/>
        <label>1</label>
    </ligand>
</feature>
<comment type="caution">
    <text evidence="16">The sequence shown here is derived from an EMBL/GenBank/DDBJ whole genome shotgun (WGS) entry which is preliminary data.</text>
</comment>
<feature type="active site" description="Phosphoserine intermediate" evidence="9 11">
    <location>
        <position position="60"/>
    </location>
</feature>
<comment type="cofactor">
    <cofactor evidence="9">
        <name>Mn(2+)</name>
        <dbReference type="ChEBI" id="CHEBI:29035"/>
    </cofactor>
    <text evidence="9">Binds 2 manganese ions per subunit.</text>
</comment>
<evidence type="ECO:0000259" key="15">
    <source>
        <dbReference type="Pfam" id="PF06415"/>
    </source>
</evidence>
<dbReference type="RefSeq" id="WP_324619616.1">
    <property type="nucleotide sequence ID" value="NZ_JAYKOT010000003.1"/>
</dbReference>
<gene>
    <name evidence="9 16" type="primary">gpmI</name>
    <name evidence="16" type="ORF">VLK81_05275</name>
</gene>
<dbReference type="InterPro" id="IPR036646">
    <property type="entry name" value="PGAM_B_sf"/>
</dbReference>
<feature type="binding site" evidence="9 13">
    <location>
        <position position="10"/>
    </location>
    <ligand>
        <name>Mn(2+)</name>
        <dbReference type="ChEBI" id="CHEBI:29035"/>
        <label>2</label>
    </ligand>
</feature>
<feature type="binding site" evidence="9 13">
    <location>
        <position position="442"/>
    </location>
    <ligand>
        <name>Mn(2+)</name>
        <dbReference type="ChEBI" id="CHEBI:29035"/>
        <label>2</label>
    </ligand>
</feature>
<dbReference type="SUPFAM" id="SSF53649">
    <property type="entry name" value="Alkaline phosphatase-like"/>
    <property type="match status" value="1"/>
</dbReference>
<dbReference type="InterPro" id="IPR006124">
    <property type="entry name" value="Metalloenzyme"/>
</dbReference>
<name>A0AAW9MY30_9FIRM</name>
<evidence type="ECO:0000256" key="9">
    <source>
        <dbReference type="HAMAP-Rule" id="MF_01038"/>
    </source>
</evidence>
<dbReference type="PANTHER" id="PTHR31637">
    <property type="entry name" value="2,3-BISPHOSPHOGLYCERATE-INDEPENDENT PHOSPHOGLYCERATE MUTASE"/>
    <property type="match status" value="1"/>
</dbReference>
<comment type="catalytic activity">
    <reaction evidence="1 9">
        <text>(2R)-2-phosphoglycerate = (2R)-3-phosphoglycerate</text>
        <dbReference type="Rhea" id="RHEA:15901"/>
        <dbReference type="ChEBI" id="CHEBI:58272"/>
        <dbReference type="ChEBI" id="CHEBI:58289"/>
        <dbReference type="EC" id="5.4.2.12"/>
    </reaction>
</comment>
<feature type="binding site" evidence="9 12">
    <location>
        <begin position="151"/>
        <end position="152"/>
    </location>
    <ligand>
        <name>substrate</name>
    </ligand>
</feature>
<dbReference type="GO" id="GO:0004619">
    <property type="term" value="F:phosphoglycerate mutase activity"/>
    <property type="evidence" value="ECO:0007669"/>
    <property type="project" value="UniProtKB-UniRule"/>
</dbReference>
<comment type="pathway">
    <text evidence="3 9">Carbohydrate degradation; glycolysis; pyruvate from D-glyceraldehyde 3-phosphate: step 3/5.</text>
</comment>
<evidence type="ECO:0000256" key="12">
    <source>
        <dbReference type="PIRSR" id="PIRSR001492-2"/>
    </source>
</evidence>
<dbReference type="GO" id="GO:0005829">
    <property type="term" value="C:cytosol"/>
    <property type="evidence" value="ECO:0007669"/>
    <property type="project" value="TreeGrafter"/>
</dbReference>
<dbReference type="PANTHER" id="PTHR31637:SF0">
    <property type="entry name" value="2,3-BISPHOSPHOGLYCERATE-INDEPENDENT PHOSPHOGLYCERATE MUTASE"/>
    <property type="match status" value="1"/>
</dbReference>
<evidence type="ECO:0000259" key="14">
    <source>
        <dbReference type="Pfam" id="PF01676"/>
    </source>
</evidence>
<feature type="binding site" evidence="9 13">
    <location>
        <position position="60"/>
    </location>
    <ligand>
        <name>Mn(2+)</name>
        <dbReference type="ChEBI" id="CHEBI:29035"/>
        <label>2</label>
    </ligand>
</feature>
<evidence type="ECO:0000313" key="16">
    <source>
        <dbReference type="EMBL" id="MEB3429427.1"/>
    </source>
</evidence>
<dbReference type="PIRSF" id="PIRSF001492">
    <property type="entry name" value="IPGAM"/>
    <property type="match status" value="1"/>
</dbReference>
<keyword evidence="5 9" id="KW-0479">Metal-binding</keyword>
<feature type="binding site" evidence="9 13">
    <location>
        <position position="441"/>
    </location>
    <ligand>
        <name>Mn(2+)</name>
        <dbReference type="ChEBI" id="CHEBI:29035"/>
        <label>2</label>
    </ligand>
</feature>
<dbReference type="Pfam" id="PF06415">
    <property type="entry name" value="iPGM_N"/>
    <property type="match status" value="1"/>
</dbReference>
<protein>
    <recommendedName>
        <fullName evidence="9 10">2,3-bisphosphoglycerate-independent phosphoglycerate mutase</fullName>
        <shortName evidence="9">BPG-independent PGAM</shortName>
        <shortName evidence="9">Phosphoglyceromutase</shortName>
        <shortName evidence="9">iPGM</shortName>
        <ecNumber evidence="9 10">5.4.2.12</ecNumber>
    </recommendedName>
</protein>
<dbReference type="GO" id="GO:0006007">
    <property type="term" value="P:glucose catabolic process"/>
    <property type="evidence" value="ECO:0007669"/>
    <property type="project" value="InterPro"/>
</dbReference>
<comment type="function">
    <text evidence="2 9">Catalyzes the interconversion of 2-phosphoglycerate and 3-phosphoglycerate.</text>
</comment>
<dbReference type="GO" id="GO:0006096">
    <property type="term" value="P:glycolytic process"/>
    <property type="evidence" value="ECO:0007669"/>
    <property type="project" value="UniProtKB-UniRule"/>
</dbReference>
<keyword evidence="17" id="KW-1185">Reference proteome</keyword>